<dbReference type="PANTHER" id="PTHR10209:SF744">
    <property type="entry name" value="PROTEIN DMR6-LIKE OXYGENASE 2-LIKE"/>
    <property type="match status" value="1"/>
</dbReference>
<dbReference type="SUPFAM" id="SSF51197">
    <property type="entry name" value="Clavaminate synthase-like"/>
    <property type="match status" value="1"/>
</dbReference>
<organism evidence="5 6">
    <name type="scientific">Saponaria officinalis</name>
    <name type="common">Common soapwort</name>
    <name type="synonym">Lychnis saponaria</name>
    <dbReference type="NCBI Taxonomy" id="3572"/>
    <lineage>
        <taxon>Eukaryota</taxon>
        <taxon>Viridiplantae</taxon>
        <taxon>Streptophyta</taxon>
        <taxon>Embryophyta</taxon>
        <taxon>Tracheophyta</taxon>
        <taxon>Spermatophyta</taxon>
        <taxon>Magnoliopsida</taxon>
        <taxon>eudicotyledons</taxon>
        <taxon>Gunneridae</taxon>
        <taxon>Pentapetalae</taxon>
        <taxon>Caryophyllales</taxon>
        <taxon>Caryophyllaceae</taxon>
        <taxon>Caryophylleae</taxon>
        <taxon>Saponaria</taxon>
    </lineage>
</organism>
<evidence type="ECO:0000256" key="1">
    <source>
        <dbReference type="ARBA" id="ARBA00022723"/>
    </source>
</evidence>
<evidence type="ECO:0000313" key="5">
    <source>
        <dbReference type="EMBL" id="KAK9735957.1"/>
    </source>
</evidence>
<gene>
    <name evidence="5" type="ORF">RND81_04G241000</name>
</gene>
<accession>A0AAW1LGM6</accession>
<dbReference type="PANTHER" id="PTHR10209">
    <property type="entry name" value="OXIDOREDUCTASE, 2OG-FE II OXYGENASE FAMILY PROTEIN"/>
    <property type="match status" value="1"/>
</dbReference>
<name>A0AAW1LGM6_SAPOF</name>
<dbReference type="AlphaFoldDB" id="A0AAW1LGM6"/>
<evidence type="ECO:0000259" key="4">
    <source>
        <dbReference type="Pfam" id="PF14226"/>
    </source>
</evidence>
<dbReference type="InterPro" id="IPR027443">
    <property type="entry name" value="IPNS-like_sf"/>
</dbReference>
<dbReference type="Proteomes" id="UP001443914">
    <property type="component" value="Unassembled WGS sequence"/>
</dbReference>
<evidence type="ECO:0000313" key="6">
    <source>
        <dbReference type="Proteomes" id="UP001443914"/>
    </source>
</evidence>
<evidence type="ECO:0000256" key="3">
    <source>
        <dbReference type="ARBA" id="ARBA00023004"/>
    </source>
</evidence>
<dbReference type="Pfam" id="PF14226">
    <property type="entry name" value="DIOX_N"/>
    <property type="match status" value="1"/>
</dbReference>
<comment type="caution">
    <text evidence="5">The sequence shown here is derived from an EMBL/GenBank/DDBJ whole genome shotgun (WGS) entry which is preliminary data.</text>
</comment>
<keyword evidence="3" id="KW-0408">Iron</keyword>
<dbReference type="EMBL" id="JBDFQZ010000004">
    <property type="protein sequence ID" value="KAK9735957.1"/>
    <property type="molecule type" value="Genomic_DNA"/>
</dbReference>
<proteinExistence type="predicted"/>
<keyword evidence="1" id="KW-0479">Metal-binding</keyword>
<feature type="domain" description="Non-haem dioxygenase N-terminal" evidence="4">
    <location>
        <begin position="18"/>
        <end position="136"/>
    </location>
</feature>
<evidence type="ECO:0000256" key="2">
    <source>
        <dbReference type="ARBA" id="ARBA00023002"/>
    </source>
</evidence>
<dbReference type="InterPro" id="IPR026992">
    <property type="entry name" value="DIOX_N"/>
</dbReference>
<sequence>MLQPTEHRPNSIIKNAHVIDLGPLTSTDDIGDDLVSATREACAKWGFFQVTKHGVPLQCLHSLKLAAQRFFSSPDDYKAMFSRDASNPLGFYDSQHTKNVTDWKQVFDFTARDPTVIPVFSDDLVPKQLINRWPPELSYIISATLLIGFSRWEVAQTYAREVEKPAFKLMELIALSLQLEPTVSLSTSCSWSYPPQGCEWLN</sequence>
<reference evidence="5" key="1">
    <citation type="submission" date="2024-03" db="EMBL/GenBank/DDBJ databases">
        <title>WGS assembly of Saponaria officinalis var. Norfolk2.</title>
        <authorList>
            <person name="Jenkins J."/>
            <person name="Shu S."/>
            <person name="Grimwood J."/>
            <person name="Barry K."/>
            <person name="Goodstein D."/>
            <person name="Schmutz J."/>
            <person name="Leebens-Mack J."/>
            <person name="Osbourn A."/>
        </authorList>
    </citation>
    <scope>NUCLEOTIDE SEQUENCE [LARGE SCALE GENOMIC DNA]</scope>
    <source>
        <strain evidence="5">JIC</strain>
    </source>
</reference>
<dbReference type="Gene3D" id="2.60.120.330">
    <property type="entry name" value="B-lactam Antibiotic, Isopenicillin N Synthase, Chain"/>
    <property type="match status" value="1"/>
</dbReference>
<dbReference type="GO" id="GO:0046872">
    <property type="term" value="F:metal ion binding"/>
    <property type="evidence" value="ECO:0007669"/>
    <property type="project" value="UniProtKB-KW"/>
</dbReference>
<protein>
    <recommendedName>
        <fullName evidence="4">Non-haem dioxygenase N-terminal domain-containing protein</fullName>
    </recommendedName>
</protein>
<dbReference type="GO" id="GO:0016491">
    <property type="term" value="F:oxidoreductase activity"/>
    <property type="evidence" value="ECO:0007669"/>
    <property type="project" value="UniProtKB-KW"/>
</dbReference>
<keyword evidence="2" id="KW-0560">Oxidoreductase</keyword>
<keyword evidence="6" id="KW-1185">Reference proteome</keyword>